<dbReference type="EC" id="5.2.1.8" evidence="3"/>
<evidence type="ECO:0000256" key="2">
    <source>
        <dbReference type="ARBA" id="ARBA00007656"/>
    </source>
</evidence>
<proteinExistence type="inferred from homology"/>
<dbReference type="Proteomes" id="UP000193303">
    <property type="component" value="Unassembled WGS sequence"/>
</dbReference>
<accession>A0A1X3DLC0</accession>
<evidence type="ECO:0000256" key="5">
    <source>
        <dbReference type="ARBA" id="ARBA00023110"/>
    </source>
</evidence>
<evidence type="ECO:0000259" key="9">
    <source>
        <dbReference type="PROSITE" id="PS50198"/>
    </source>
</evidence>
<dbReference type="AlphaFoldDB" id="A0A1X3DLC0"/>
<feature type="signal peptide" evidence="8">
    <location>
        <begin position="1"/>
        <end position="21"/>
    </location>
</feature>
<evidence type="ECO:0000256" key="1">
    <source>
        <dbReference type="ARBA" id="ARBA00000971"/>
    </source>
</evidence>
<keyword evidence="5 7" id="KW-0697">Rotamase</keyword>
<keyword evidence="4 8" id="KW-0732">Signal</keyword>
<dbReference type="RefSeq" id="WP_085357537.1">
    <property type="nucleotide sequence ID" value="NZ_MTAB01000001.1"/>
</dbReference>
<dbReference type="InterPro" id="IPR046357">
    <property type="entry name" value="PPIase_dom_sf"/>
</dbReference>
<name>A0A1X3DLC0_9NEIS</name>
<evidence type="ECO:0000256" key="8">
    <source>
        <dbReference type="SAM" id="SignalP"/>
    </source>
</evidence>
<dbReference type="InterPro" id="IPR000297">
    <property type="entry name" value="PPIase_PpiC"/>
</dbReference>
<dbReference type="InterPro" id="IPR050245">
    <property type="entry name" value="PrsA_foldase"/>
</dbReference>
<dbReference type="Gene3D" id="1.10.8.1040">
    <property type="match status" value="1"/>
</dbReference>
<evidence type="ECO:0000256" key="3">
    <source>
        <dbReference type="ARBA" id="ARBA00013194"/>
    </source>
</evidence>
<dbReference type="EMBL" id="MTAB01000001">
    <property type="protein sequence ID" value="OSI25356.1"/>
    <property type="molecule type" value="Genomic_DNA"/>
</dbReference>
<comment type="similarity">
    <text evidence="2">Belongs to the PpiC/parvulin rotamase family.</text>
</comment>
<evidence type="ECO:0000313" key="11">
    <source>
        <dbReference type="Proteomes" id="UP000193303"/>
    </source>
</evidence>
<dbReference type="PANTHER" id="PTHR47245:SF1">
    <property type="entry name" value="FOLDASE PROTEIN PRSA"/>
    <property type="match status" value="1"/>
</dbReference>
<dbReference type="InterPro" id="IPR027304">
    <property type="entry name" value="Trigger_fact/SurA_dom_sf"/>
</dbReference>
<organism evidence="10 11">
    <name type="scientific">Neisseria dumasiana</name>
    <dbReference type="NCBI Taxonomy" id="1931275"/>
    <lineage>
        <taxon>Bacteria</taxon>
        <taxon>Pseudomonadati</taxon>
        <taxon>Pseudomonadota</taxon>
        <taxon>Betaproteobacteria</taxon>
        <taxon>Neisseriales</taxon>
        <taxon>Neisseriaceae</taxon>
        <taxon>Neisseria</taxon>
    </lineage>
</organism>
<feature type="chain" id="PRO_5012439856" description="peptidylprolyl isomerase" evidence="8">
    <location>
        <begin position="22"/>
        <end position="291"/>
    </location>
</feature>
<dbReference type="SUPFAM" id="SSF54534">
    <property type="entry name" value="FKBP-like"/>
    <property type="match status" value="1"/>
</dbReference>
<evidence type="ECO:0000313" key="10">
    <source>
        <dbReference type="EMBL" id="OSI25356.1"/>
    </source>
</evidence>
<dbReference type="SUPFAM" id="SSF109998">
    <property type="entry name" value="Triger factor/SurA peptide-binding domain-like"/>
    <property type="match status" value="1"/>
</dbReference>
<comment type="caution">
    <text evidence="10">The sequence shown here is derived from an EMBL/GenBank/DDBJ whole genome shotgun (WGS) entry which is preliminary data.</text>
</comment>
<evidence type="ECO:0000256" key="6">
    <source>
        <dbReference type="ARBA" id="ARBA00023235"/>
    </source>
</evidence>
<dbReference type="Gene3D" id="3.10.50.40">
    <property type="match status" value="1"/>
</dbReference>
<dbReference type="PANTHER" id="PTHR47245">
    <property type="entry name" value="PEPTIDYLPROLYL ISOMERASE"/>
    <property type="match status" value="1"/>
</dbReference>
<evidence type="ECO:0000256" key="7">
    <source>
        <dbReference type="PROSITE-ProRule" id="PRU00278"/>
    </source>
</evidence>
<keyword evidence="6 7" id="KW-0413">Isomerase</keyword>
<dbReference type="STRING" id="1931275.BV914_03325"/>
<feature type="domain" description="PpiC" evidence="9">
    <location>
        <begin position="153"/>
        <end position="240"/>
    </location>
</feature>
<protein>
    <recommendedName>
        <fullName evidence="3">peptidylprolyl isomerase</fullName>
        <ecNumber evidence="3">5.2.1.8</ecNumber>
    </recommendedName>
</protein>
<sequence length="291" mass="31976">MKKSYFASALLLALVSGSLWAQTIVTVNGSKIDSKDIDAQVKMLQSQNPQIPDTPALRRDLTERQVTAILISQEAKRLKLDQSAEYKKALERARSDAKTQGVDKQPGFKEQWTAFENDLLNQAYFVYLLRNNPIGENDLKTAYGEFSKFYQGSHEVQLGEILTSNAADAQKAIADLKAKKDFKTVAAQYTVDPRGKANNGLNAGYVNLKDLEQGAPEVYAAVKNLGKGGFTATPLQDGNGMFGVFYINDKRAANIPSYETAKNGIAQELQAARIDSAIEALYRKANIQTAK</sequence>
<dbReference type="GO" id="GO:0003755">
    <property type="term" value="F:peptidyl-prolyl cis-trans isomerase activity"/>
    <property type="evidence" value="ECO:0007669"/>
    <property type="project" value="UniProtKB-KW"/>
</dbReference>
<reference evidence="11" key="1">
    <citation type="submission" date="2017-01" db="EMBL/GenBank/DDBJ databases">
        <authorList>
            <person name="Mah S.A."/>
            <person name="Swanson W.J."/>
            <person name="Moy G.W."/>
            <person name="Vacquier V.D."/>
        </authorList>
    </citation>
    <scope>NUCLEOTIDE SEQUENCE [LARGE SCALE GENOMIC DNA]</scope>
    <source>
        <strain evidence="11">124861</strain>
    </source>
</reference>
<dbReference type="PROSITE" id="PS50198">
    <property type="entry name" value="PPIC_PPIASE_2"/>
    <property type="match status" value="1"/>
</dbReference>
<gene>
    <name evidence="10" type="ORF">BV912_00320</name>
</gene>
<dbReference type="OrthoDB" id="8605856at2"/>
<evidence type="ECO:0000256" key="4">
    <source>
        <dbReference type="ARBA" id="ARBA00022729"/>
    </source>
</evidence>
<comment type="catalytic activity">
    <reaction evidence="1">
        <text>[protein]-peptidylproline (omega=180) = [protein]-peptidylproline (omega=0)</text>
        <dbReference type="Rhea" id="RHEA:16237"/>
        <dbReference type="Rhea" id="RHEA-COMP:10747"/>
        <dbReference type="Rhea" id="RHEA-COMP:10748"/>
        <dbReference type="ChEBI" id="CHEBI:83833"/>
        <dbReference type="ChEBI" id="CHEBI:83834"/>
        <dbReference type="EC" id="5.2.1.8"/>
    </reaction>
</comment>
<dbReference type="Pfam" id="PF13145">
    <property type="entry name" value="Rotamase_2"/>
    <property type="match status" value="1"/>
</dbReference>